<evidence type="ECO:0000256" key="2">
    <source>
        <dbReference type="ARBA" id="ARBA00006167"/>
    </source>
</evidence>
<dbReference type="PRINTS" id="PR00386">
    <property type="entry name" value="P53SUPPRESSR"/>
</dbReference>
<dbReference type="OMA" id="CPTIERR"/>
<evidence type="ECO:0000256" key="12">
    <source>
        <dbReference type="SAM" id="MobiDB-lite"/>
    </source>
</evidence>
<dbReference type="EMBL" id="ATLV01020990">
    <property type="status" value="NOT_ANNOTATED_CDS"/>
    <property type="molecule type" value="Genomic_DNA"/>
</dbReference>
<reference evidence="14 16" key="1">
    <citation type="journal article" date="2014" name="BMC Genomics">
        <title>Genome sequence of Anopheles sinensis provides insight into genetics basis of mosquito competence for malaria parasites.</title>
        <authorList>
            <person name="Zhou D."/>
            <person name="Zhang D."/>
            <person name="Ding G."/>
            <person name="Shi L."/>
            <person name="Hou Q."/>
            <person name="Ye Y."/>
            <person name="Xu Y."/>
            <person name="Zhou H."/>
            <person name="Xiong C."/>
            <person name="Li S."/>
            <person name="Yu J."/>
            <person name="Hong S."/>
            <person name="Yu X."/>
            <person name="Zou P."/>
            <person name="Chen C."/>
            <person name="Chang X."/>
            <person name="Wang W."/>
            <person name="Lv Y."/>
            <person name="Sun Y."/>
            <person name="Ma L."/>
            <person name="Shen B."/>
            <person name="Zhu C."/>
        </authorList>
    </citation>
    <scope>NUCLEOTIDE SEQUENCE [LARGE SCALE GENOMIC DNA]</scope>
</reference>
<evidence type="ECO:0000256" key="6">
    <source>
        <dbReference type="ARBA" id="ARBA00023015"/>
    </source>
</evidence>
<keyword evidence="10" id="KW-0539">Nucleus</keyword>
<keyword evidence="6" id="KW-0805">Transcription regulation</keyword>
<evidence type="ECO:0000256" key="7">
    <source>
        <dbReference type="ARBA" id="ARBA00023125"/>
    </source>
</evidence>
<keyword evidence="8" id="KW-0010">Activator</keyword>
<feature type="binding site" evidence="11">
    <location>
        <position position="179"/>
    </location>
    <ligand>
        <name>Zn(2+)</name>
        <dbReference type="ChEBI" id="CHEBI:29105"/>
    </ligand>
</feature>
<evidence type="ECO:0000256" key="9">
    <source>
        <dbReference type="ARBA" id="ARBA00023163"/>
    </source>
</evidence>
<comment type="subcellular location">
    <subcellularLocation>
        <location evidence="1">Nucleus</location>
    </subcellularLocation>
</comment>
<dbReference type="PANTHER" id="PTHR11447:SF16">
    <property type="entry name" value="P53 PROTEIN LONG FORM VARIANT 1"/>
    <property type="match status" value="1"/>
</dbReference>
<evidence type="ECO:0000313" key="14">
    <source>
        <dbReference type="EMBL" id="KFB45955.1"/>
    </source>
</evidence>
<dbReference type="Pfam" id="PF00870">
    <property type="entry name" value="P53"/>
    <property type="match status" value="1"/>
</dbReference>
<sequence length="380" mass="42274">MMFGNDDEMLKFGNEPYPVKGEMKPFAHTSFADHTSKIPELEDLPNEFYNFNVELKGEGSKAWAYSNKLKKLYVKKKQALTVSVSHRNTLPDARLYLRVMLICSSPQDVHRPVERCQHDISKDSVVSEDLKYHVVRCLNPEAAYIGKAGGVAFKDRLAMTIKLQGVGEQVTPVSLEFLCQNSCPTIERRATSLVFTLEDEHGAILGRNSINVKICSCPKRDMDKEEGKGAAGSAVGGKRKHDAQNTSTTADDQPPRKLTRQSSLSSVRPTRSVTSTNQHELQVPSTSGITPFDCVKKETPYVPVSRSSSTISNTAVENDSTAIAVNLRLPDIATAVEVVEYAFKHISADMVRCGNEEKRNRLATFLAHCRRMKSKYSQFL</sequence>
<dbReference type="GO" id="GO:0000978">
    <property type="term" value="F:RNA polymerase II cis-regulatory region sequence-specific DNA binding"/>
    <property type="evidence" value="ECO:0007669"/>
    <property type="project" value="TreeGrafter"/>
</dbReference>
<keyword evidence="5 11" id="KW-0862">Zinc</keyword>
<dbReference type="PANTHER" id="PTHR11447">
    <property type="entry name" value="CELLULAR TUMOR ANTIGEN P53"/>
    <property type="match status" value="1"/>
</dbReference>
<keyword evidence="9" id="KW-0804">Transcription</keyword>
<dbReference type="GO" id="GO:0006915">
    <property type="term" value="P:apoptotic process"/>
    <property type="evidence" value="ECO:0007669"/>
    <property type="project" value="UniProtKB-KW"/>
</dbReference>
<keyword evidence="3" id="KW-0053">Apoptosis</keyword>
<proteinExistence type="inferred from homology"/>
<evidence type="ECO:0000313" key="16">
    <source>
        <dbReference type="Proteomes" id="UP000030765"/>
    </source>
</evidence>
<evidence type="ECO:0000313" key="15">
    <source>
        <dbReference type="EnsemblMetazoa" id="ASIC013938-PA"/>
    </source>
</evidence>
<dbReference type="SUPFAM" id="SSF49417">
    <property type="entry name" value="p53-like transcription factors"/>
    <property type="match status" value="1"/>
</dbReference>
<comment type="cofactor">
    <cofactor evidence="11">
        <name>Zn(2+)</name>
        <dbReference type="ChEBI" id="CHEBI:29105"/>
    </cofactor>
    <text evidence="11">Binds 1 zinc ion per subunit.</text>
</comment>
<evidence type="ECO:0000256" key="10">
    <source>
        <dbReference type="ARBA" id="ARBA00023242"/>
    </source>
</evidence>
<feature type="domain" description="p53 DNA-binding" evidence="13">
    <location>
        <begin position="43"/>
        <end position="228"/>
    </location>
</feature>
<dbReference type="EnsemblMetazoa" id="ASIC013938-RA">
    <property type="protein sequence ID" value="ASIC013938-PA"/>
    <property type="gene ID" value="ASIC013938"/>
</dbReference>
<dbReference type="Gene3D" id="2.60.40.720">
    <property type="match status" value="1"/>
</dbReference>
<evidence type="ECO:0000256" key="3">
    <source>
        <dbReference type="ARBA" id="ARBA00022703"/>
    </source>
</evidence>
<organism evidence="14">
    <name type="scientific">Anopheles sinensis</name>
    <name type="common">Mosquito</name>
    <dbReference type="NCBI Taxonomy" id="74873"/>
    <lineage>
        <taxon>Eukaryota</taxon>
        <taxon>Metazoa</taxon>
        <taxon>Ecdysozoa</taxon>
        <taxon>Arthropoda</taxon>
        <taxon>Hexapoda</taxon>
        <taxon>Insecta</taxon>
        <taxon>Pterygota</taxon>
        <taxon>Neoptera</taxon>
        <taxon>Endopterygota</taxon>
        <taxon>Diptera</taxon>
        <taxon>Nematocera</taxon>
        <taxon>Culicoidea</taxon>
        <taxon>Culicidae</taxon>
        <taxon>Anophelinae</taxon>
        <taxon>Anopheles</taxon>
    </lineage>
</organism>
<feature type="region of interest" description="Disordered" evidence="12">
    <location>
        <begin position="222"/>
        <end position="289"/>
    </location>
</feature>
<keyword evidence="16" id="KW-1185">Reference proteome</keyword>
<dbReference type="InterPro" id="IPR011615">
    <property type="entry name" value="p53_DNA-bd"/>
</dbReference>
<dbReference type="InterPro" id="IPR002117">
    <property type="entry name" value="p53_tumour_suppressor"/>
</dbReference>
<dbReference type="InterPro" id="IPR012346">
    <property type="entry name" value="p53/RUNT-type_TF_DNA-bd_sf"/>
</dbReference>
<feature type="binding site" evidence="11">
    <location>
        <position position="116"/>
    </location>
    <ligand>
        <name>Zn(2+)</name>
        <dbReference type="ChEBI" id="CHEBI:29105"/>
    </ligand>
</feature>
<comment type="similarity">
    <text evidence="2">Belongs to the p53 family.</text>
</comment>
<gene>
    <name evidence="14" type="ORF">ZHAS_00013938</name>
</gene>
<accession>A0A084W6W1</accession>
<dbReference type="InterPro" id="IPR008967">
    <property type="entry name" value="p53-like_TF_DNA-bd_sf"/>
</dbReference>
<keyword evidence="7" id="KW-0238">DNA-binding</keyword>
<name>A0A084W6W1_ANOSI</name>
<keyword evidence="4 11" id="KW-0479">Metal-binding</keyword>
<dbReference type="Proteomes" id="UP000030765">
    <property type="component" value="Unassembled WGS sequence"/>
</dbReference>
<dbReference type="OrthoDB" id="5915660at2759"/>
<protein>
    <submittedName>
        <fullName evidence="14">AGAP002352-PA-like protein</fullName>
    </submittedName>
</protein>
<evidence type="ECO:0000259" key="13">
    <source>
        <dbReference type="Pfam" id="PF00870"/>
    </source>
</evidence>
<dbReference type="AlphaFoldDB" id="A0A084W6W1"/>
<dbReference type="VEuPathDB" id="VectorBase:ASIS017637"/>
<evidence type="ECO:0000256" key="11">
    <source>
        <dbReference type="PIRSR" id="PIRSR602117-1"/>
    </source>
</evidence>
<evidence type="ECO:0000256" key="4">
    <source>
        <dbReference type="ARBA" id="ARBA00022723"/>
    </source>
</evidence>
<dbReference type="GO" id="GO:0000981">
    <property type="term" value="F:DNA-binding transcription factor activity, RNA polymerase II-specific"/>
    <property type="evidence" value="ECO:0007669"/>
    <property type="project" value="TreeGrafter"/>
</dbReference>
<dbReference type="GO" id="GO:0046872">
    <property type="term" value="F:metal ion binding"/>
    <property type="evidence" value="ECO:0007669"/>
    <property type="project" value="UniProtKB-KW"/>
</dbReference>
<feature type="compositionally biased region" description="Polar residues" evidence="12">
    <location>
        <begin position="277"/>
        <end position="289"/>
    </location>
</feature>
<evidence type="ECO:0000256" key="1">
    <source>
        <dbReference type="ARBA" id="ARBA00004123"/>
    </source>
</evidence>
<evidence type="ECO:0000256" key="8">
    <source>
        <dbReference type="ARBA" id="ARBA00023159"/>
    </source>
</evidence>
<evidence type="ECO:0000256" key="5">
    <source>
        <dbReference type="ARBA" id="ARBA00022833"/>
    </source>
</evidence>
<dbReference type="GO" id="GO:0005634">
    <property type="term" value="C:nucleus"/>
    <property type="evidence" value="ECO:0007669"/>
    <property type="project" value="UniProtKB-SubCell"/>
</dbReference>
<feature type="binding site" evidence="11">
    <location>
        <position position="183"/>
    </location>
    <ligand>
        <name>Zn(2+)</name>
        <dbReference type="ChEBI" id="CHEBI:29105"/>
    </ligand>
</feature>
<dbReference type="STRING" id="74873.A0A084W6W1"/>
<reference evidence="15" key="2">
    <citation type="submission" date="2020-05" db="UniProtKB">
        <authorList>
            <consortium name="EnsemblMetazoa"/>
        </authorList>
    </citation>
    <scope>IDENTIFICATION</scope>
</reference>
<dbReference type="VEuPathDB" id="VectorBase:ASIC013938"/>
<feature type="compositionally biased region" description="Low complexity" evidence="12">
    <location>
        <begin position="262"/>
        <end position="276"/>
    </location>
</feature>
<dbReference type="EMBL" id="KE525311">
    <property type="protein sequence ID" value="KFB45955.1"/>
    <property type="molecule type" value="Genomic_DNA"/>
</dbReference>